<evidence type="ECO:0000313" key="8">
    <source>
        <dbReference type="Proteomes" id="UP000634136"/>
    </source>
</evidence>
<dbReference type="GO" id="GO:0005576">
    <property type="term" value="C:extracellular region"/>
    <property type="evidence" value="ECO:0007669"/>
    <property type="project" value="UniProtKB-SubCell"/>
</dbReference>
<gene>
    <name evidence="7" type="ORF">G2W53_038961</name>
</gene>
<evidence type="ECO:0000313" key="7">
    <source>
        <dbReference type="EMBL" id="KAF7806800.1"/>
    </source>
</evidence>
<protein>
    <recommendedName>
        <fullName evidence="6">S-protein homolog</fullName>
    </recommendedName>
</protein>
<dbReference type="GO" id="GO:0060320">
    <property type="term" value="P:rejection of self pollen"/>
    <property type="evidence" value="ECO:0007669"/>
    <property type="project" value="UniProtKB-KW"/>
</dbReference>
<evidence type="ECO:0000256" key="2">
    <source>
        <dbReference type="ARBA" id="ARBA00005581"/>
    </source>
</evidence>
<comment type="caution">
    <text evidence="7">The sequence shown here is derived from an EMBL/GenBank/DDBJ whole genome shotgun (WGS) entry which is preliminary data.</text>
</comment>
<dbReference type="Proteomes" id="UP000634136">
    <property type="component" value="Unassembled WGS sequence"/>
</dbReference>
<organism evidence="7 8">
    <name type="scientific">Senna tora</name>
    <dbReference type="NCBI Taxonomy" id="362788"/>
    <lineage>
        <taxon>Eukaryota</taxon>
        <taxon>Viridiplantae</taxon>
        <taxon>Streptophyta</taxon>
        <taxon>Embryophyta</taxon>
        <taxon>Tracheophyta</taxon>
        <taxon>Spermatophyta</taxon>
        <taxon>Magnoliopsida</taxon>
        <taxon>eudicotyledons</taxon>
        <taxon>Gunneridae</taxon>
        <taxon>Pentapetalae</taxon>
        <taxon>rosids</taxon>
        <taxon>fabids</taxon>
        <taxon>Fabales</taxon>
        <taxon>Fabaceae</taxon>
        <taxon>Caesalpinioideae</taxon>
        <taxon>Cassia clade</taxon>
        <taxon>Senna</taxon>
    </lineage>
</organism>
<evidence type="ECO:0000256" key="5">
    <source>
        <dbReference type="ARBA" id="ARBA00022729"/>
    </source>
</evidence>
<feature type="signal peptide" evidence="6">
    <location>
        <begin position="1"/>
        <end position="32"/>
    </location>
</feature>
<evidence type="ECO:0000256" key="3">
    <source>
        <dbReference type="ARBA" id="ARBA00022471"/>
    </source>
</evidence>
<keyword evidence="4 6" id="KW-0964">Secreted</keyword>
<keyword evidence="3 6" id="KW-0713">Self-incompatibility</keyword>
<name>A0A834SLR6_9FABA</name>
<feature type="chain" id="PRO_5033095426" description="S-protein homolog" evidence="6">
    <location>
        <begin position="33"/>
        <end position="149"/>
    </location>
</feature>
<evidence type="ECO:0000256" key="6">
    <source>
        <dbReference type="RuleBase" id="RU367044"/>
    </source>
</evidence>
<dbReference type="OrthoDB" id="1068537at2759"/>
<proteinExistence type="inferred from homology"/>
<comment type="subcellular location">
    <subcellularLocation>
        <location evidence="1 6">Secreted</location>
    </subcellularLocation>
</comment>
<sequence length="149" mass="17444">MASSSSKSSFFLLLVLATIIIIPSPNFRRVKAIPLFAKVDVEIINDLDDSGNDLTIHCKYKGDDRGVHTIAPGTRYMFKFTPSWIWRTVFHCNFTWVTDPQIHHFTIYDQFKVRDRFCRNCTWKIKDYVVGPCKYDRDTGDYDDCYPWG</sequence>
<dbReference type="AlphaFoldDB" id="A0A834SLR6"/>
<comment type="similarity">
    <text evidence="2 6">Belongs to the plant self-incompatibility (S1) protein family.</text>
</comment>
<dbReference type="Pfam" id="PF05938">
    <property type="entry name" value="Self-incomp_S1"/>
    <property type="match status" value="1"/>
</dbReference>
<evidence type="ECO:0000256" key="1">
    <source>
        <dbReference type="ARBA" id="ARBA00004613"/>
    </source>
</evidence>
<keyword evidence="8" id="KW-1185">Reference proteome</keyword>
<dbReference type="PANTHER" id="PTHR31232">
    <property type="match status" value="1"/>
</dbReference>
<dbReference type="InterPro" id="IPR010264">
    <property type="entry name" value="Self-incomp_S1"/>
</dbReference>
<accession>A0A834SLR6</accession>
<reference evidence="7" key="1">
    <citation type="submission" date="2020-09" db="EMBL/GenBank/DDBJ databases">
        <title>Genome-Enabled Discovery of Anthraquinone Biosynthesis in Senna tora.</title>
        <authorList>
            <person name="Kang S.-H."/>
            <person name="Pandey R.P."/>
            <person name="Lee C.-M."/>
            <person name="Sim J.-S."/>
            <person name="Jeong J.-T."/>
            <person name="Choi B.-S."/>
            <person name="Jung M."/>
            <person name="Ginzburg D."/>
            <person name="Zhao K."/>
            <person name="Won S.Y."/>
            <person name="Oh T.-J."/>
            <person name="Yu Y."/>
            <person name="Kim N.-H."/>
            <person name="Lee O.R."/>
            <person name="Lee T.-H."/>
            <person name="Bashyal P."/>
            <person name="Kim T.-S."/>
            <person name="Lee W.-H."/>
            <person name="Kawkins C."/>
            <person name="Kim C.-K."/>
            <person name="Kim J.S."/>
            <person name="Ahn B.O."/>
            <person name="Rhee S.Y."/>
            <person name="Sohng J.K."/>
        </authorList>
    </citation>
    <scope>NUCLEOTIDE SEQUENCE</scope>
    <source>
        <tissue evidence="7">Leaf</tissue>
    </source>
</reference>
<keyword evidence="5 6" id="KW-0732">Signal</keyword>
<evidence type="ECO:0000256" key="4">
    <source>
        <dbReference type="ARBA" id="ARBA00022525"/>
    </source>
</evidence>
<dbReference type="PANTHER" id="PTHR31232:SF43">
    <property type="entry name" value="S-PROTEIN HOMOLOG 29-RELATED"/>
    <property type="match status" value="1"/>
</dbReference>
<dbReference type="EMBL" id="JAAIUW010000012">
    <property type="protein sequence ID" value="KAF7806800.1"/>
    <property type="molecule type" value="Genomic_DNA"/>
</dbReference>